<reference evidence="1" key="1">
    <citation type="journal article" date="2013" name="J. Plant Res.">
        <title>Effect of fungi and light on seed germination of three Opuntia species from semiarid lands of central Mexico.</title>
        <authorList>
            <person name="Delgado-Sanchez P."/>
            <person name="Jimenez-Bremont J.F."/>
            <person name="Guerrero-Gonzalez Mde L."/>
            <person name="Flores J."/>
        </authorList>
    </citation>
    <scope>NUCLEOTIDE SEQUENCE</scope>
    <source>
        <tissue evidence="1">Cladode</tissue>
    </source>
</reference>
<accession>A0A7C8ZH42</accession>
<reference evidence="1" key="2">
    <citation type="submission" date="2020-07" db="EMBL/GenBank/DDBJ databases">
        <authorList>
            <person name="Vera ALvarez R."/>
            <person name="Arias-Moreno D.M."/>
            <person name="Jimenez-Jacinto V."/>
            <person name="Jimenez-Bremont J.F."/>
            <person name="Swaminathan K."/>
            <person name="Moose S.P."/>
            <person name="Guerrero-Gonzalez M.L."/>
            <person name="Marino-Ramirez L."/>
            <person name="Landsman D."/>
            <person name="Rodriguez-Kessler M."/>
            <person name="Delgado-Sanchez P."/>
        </authorList>
    </citation>
    <scope>NUCLEOTIDE SEQUENCE</scope>
    <source>
        <tissue evidence="1">Cladode</tissue>
    </source>
</reference>
<proteinExistence type="predicted"/>
<sequence>MLSYGILGTRRRKPWLILEMKSTSICCVWRLLQLRSPSHSSLAKNGEAGKKYLLFPQVTAAVSLILGKFSCVAEGCQHPLYSCSLRMIFALCKSEHDGYVCRVHFV</sequence>
<evidence type="ECO:0000313" key="1">
    <source>
        <dbReference type="EMBL" id="MBA4641873.1"/>
    </source>
</evidence>
<dbReference type="EMBL" id="GISG01126194">
    <property type="protein sequence ID" value="MBA4641873.1"/>
    <property type="molecule type" value="Transcribed_RNA"/>
</dbReference>
<dbReference type="AlphaFoldDB" id="A0A7C8ZH42"/>
<organism evidence="1">
    <name type="scientific">Opuntia streptacantha</name>
    <name type="common">Prickly pear cactus</name>
    <name type="synonym">Opuntia cardona</name>
    <dbReference type="NCBI Taxonomy" id="393608"/>
    <lineage>
        <taxon>Eukaryota</taxon>
        <taxon>Viridiplantae</taxon>
        <taxon>Streptophyta</taxon>
        <taxon>Embryophyta</taxon>
        <taxon>Tracheophyta</taxon>
        <taxon>Spermatophyta</taxon>
        <taxon>Magnoliopsida</taxon>
        <taxon>eudicotyledons</taxon>
        <taxon>Gunneridae</taxon>
        <taxon>Pentapetalae</taxon>
        <taxon>Caryophyllales</taxon>
        <taxon>Cactineae</taxon>
        <taxon>Cactaceae</taxon>
        <taxon>Opuntioideae</taxon>
        <taxon>Opuntia</taxon>
    </lineage>
</organism>
<protein>
    <submittedName>
        <fullName evidence="1">Uncharacterized protein</fullName>
    </submittedName>
</protein>
<name>A0A7C8ZH42_OPUST</name>